<evidence type="ECO:0000259" key="3">
    <source>
        <dbReference type="Pfam" id="PF14403"/>
    </source>
</evidence>
<dbReference type="Gene3D" id="3.40.50.11290">
    <property type="match status" value="1"/>
</dbReference>
<dbReference type="PANTHER" id="PTHR34595">
    <property type="entry name" value="BLR5612 PROTEIN"/>
    <property type="match status" value="1"/>
</dbReference>
<dbReference type="Pfam" id="PF14403">
    <property type="entry name" value="CP_ATPgrasp_2"/>
    <property type="match status" value="1"/>
</dbReference>
<protein>
    <submittedName>
        <fullName evidence="4">Uncharacterized protein</fullName>
    </submittedName>
</protein>
<dbReference type="AlphaFoldDB" id="A0A175RW73"/>
<keyword evidence="5" id="KW-1185">Reference proteome</keyword>
<evidence type="ECO:0000256" key="1">
    <source>
        <dbReference type="SAM" id="MobiDB-lite"/>
    </source>
</evidence>
<accession>A0A175RW73</accession>
<reference evidence="4 5" key="1">
    <citation type="journal article" date="2016" name="Front. Microbiol.">
        <title>Genomic Resource of Rice Seed Associated Bacteria.</title>
        <authorList>
            <person name="Midha S."/>
            <person name="Bansal K."/>
            <person name="Sharma S."/>
            <person name="Kumar N."/>
            <person name="Patil P.P."/>
            <person name="Chaudhry V."/>
            <person name="Patil P.B."/>
        </authorList>
    </citation>
    <scope>NUCLEOTIDE SEQUENCE [LARGE SCALE GENOMIC DNA]</scope>
    <source>
        <strain evidence="4 5">NS365</strain>
    </source>
</reference>
<dbReference type="Pfam" id="PF04168">
    <property type="entry name" value="Alpha-E"/>
    <property type="match status" value="1"/>
</dbReference>
<dbReference type="InterPro" id="IPR007296">
    <property type="entry name" value="DUF403"/>
</dbReference>
<sequence>MATRRGPSSRLRKSPIRASPTRSISDDRPSLLSDLAKPKPASVLRRYDEMRAEDGSVRPHYRALLNALDGLSEAEREGRFRTARQYLSEAGVFYRVGAESRERLWPIAFPPVVIEAEEWRRLEAGLRQRALYLETLLADLYGERRMVREGHLPGVLLASNPEFLRPLADQGRAGRPLIRFIAIDLGRAPNGRWHVIKDRTQAPSGSGFALENRVATSRAFPDLARALHVRRLAGFFGRFRETLNDLNGTEGARVGLLTPGPLNETYFEHSYLARYLGFHLLEGGDLVVRGDEAKIRTVDGLRSVRVLWRRLDADYADPLELHAQSRIGTPGLVRAIRAGKLDLVNALGSGLLETPAFAPFENAMAEALIGERLQLPSVETRWLGDPLWKDFAQDLPSGWRLAEALPAPSGPHKSLDESTLVERARGGDADIVATRSLPLSTAPVFGDAGLESRPITLRVFLARGEDGWDVMPGGFARAAHEEDGSALAIASGGRSLDVWVAGDPDERPVTLLGARGESYQRRLPGSLPARAADNLFWLGRYVERLEVAFRHWRAAIARAEAGEDPAPVDEARISLLRISGVGFGGADPIHGLRDHADSAFQLASRIRDRFSPDAWRALAEIADLTGEALRQPSDERDDTLLAGRVLTRLAGFAGLVHENMYQFIGWRFLECGRRLERLSQTAGAASAFLAAGGDGVFEALLEFTDSRMTYRRRFSVELGPDTVLDLALLDPLNPRSLTFQARTLETVMADLPGNHAGESLDPASRRLARLLVRLRTAEPREVTPAFLSRVARDGFEISDLLSQRYFALAPRGAVERQDTE</sequence>
<feature type="domain" description="Circularly permuted ATP-grasp type 2" evidence="3">
    <location>
        <begin position="111"/>
        <end position="479"/>
    </location>
</feature>
<evidence type="ECO:0000259" key="2">
    <source>
        <dbReference type="Pfam" id="PF04168"/>
    </source>
</evidence>
<comment type="caution">
    <text evidence="4">The sequence shown here is derived from an EMBL/GenBank/DDBJ whole genome shotgun (WGS) entry which is preliminary data.</text>
</comment>
<evidence type="ECO:0000313" key="5">
    <source>
        <dbReference type="Proteomes" id="UP000078529"/>
    </source>
</evidence>
<name>A0A175RW73_9HYPH</name>
<dbReference type="InterPro" id="IPR025841">
    <property type="entry name" value="CP_ATPgrasp_2"/>
</dbReference>
<dbReference type="SUPFAM" id="SSF56059">
    <property type="entry name" value="Glutathione synthetase ATP-binding domain-like"/>
    <property type="match status" value="1"/>
</dbReference>
<gene>
    <name evidence="4" type="ORF">NS365_03590</name>
</gene>
<dbReference type="Proteomes" id="UP000078529">
    <property type="component" value="Unassembled WGS sequence"/>
</dbReference>
<dbReference type="InterPro" id="IPR051680">
    <property type="entry name" value="ATP-dep_Glu-Cys_Ligase-2"/>
</dbReference>
<dbReference type="PANTHER" id="PTHR34595:SF2">
    <property type="entry name" value="BLR2978 PROTEIN"/>
    <property type="match status" value="1"/>
</dbReference>
<dbReference type="PATRIC" id="fig|401562.4.peg.4921"/>
<dbReference type="EMBL" id="LDQA01000009">
    <property type="protein sequence ID" value="KTR07653.1"/>
    <property type="molecule type" value="Genomic_DNA"/>
</dbReference>
<feature type="domain" description="DUF403" evidence="2">
    <location>
        <begin position="527"/>
        <end position="806"/>
    </location>
</feature>
<evidence type="ECO:0000313" key="4">
    <source>
        <dbReference type="EMBL" id="KTR07653.1"/>
    </source>
</evidence>
<proteinExistence type="predicted"/>
<organism evidence="4 5">
    <name type="scientific">Aureimonas ureilytica</name>
    <dbReference type="NCBI Taxonomy" id="401562"/>
    <lineage>
        <taxon>Bacteria</taxon>
        <taxon>Pseudomonadati</taxon>
        <taxon>Pseudomonadota</taxon>
        <taxon>Alphaproteobacteria</taxon>
        <taxon>Hyphomicrobiales</taxon>
        <taxon>Aurantimonadaceae</taxon>
        <taxon>Aureimonas</taxon>
    </lineage>
</organism>
<feature type="region of interest" description="Disordered" evidence="1">
    <location>
        <begin position="1"/>
        <end position="35"/>
    </location>
</feature>